<dbReference type="RefSeq" id="WP_282764866.1">
    <property type="nucleotide sequence ID" value="NZ_JASCTH010000027.1"/>
</dbReference>
<protein>
    <submittedName>
        <fullName evidence="3">Nitroreductase/quinone reductase family protein</fullName>
    </submittedName>
</protein>
<evidence type="ECO:0000313" key="3">
    <source>
        <dbReference type="EMBL" id="MDI6103657.1"/>
    </source>
</evidence>
<dbReference type="NCBIfam" id="TIGR00026">
    <property type="entry name" value="hi_GC_TIGR00026"/>
    <property type="match status" value="1"/>
</dbReference>
<organism evidence="3 4">
    <name type="scientific">Actinoplanes sandaracinus</name>
    <dbReference type="NCBI Taxonomy" id="3045177"/>
    <lineage>
        <taxon>Bacteria</taxon>
        <taxon>Bacillati</taxon>
        <taxon>Actinomycetota</taxon>
        <taxon>Actinomycetes</taxon>
        <taxon>Micromonosporales</taxon>
        <taxon>Micromonosporaceae</taxon>
        <taxon>Actinoplanes</taxon>
    </lineage>
</organism>
<comment type="similarity">
    <text evidence="1">Belongs to the F420H(2)-dependent quinone reductase family.</text>
</comment>
<evidence type="ECO:0000256" key="2">
    <source>
        <dbReference type="ARBA" id="ARBA00049106"/>
    </source>
</evidence>
<accession>A0ABT6WV82</accession>
<reference evidence="3 4" key="1">
    <citation type="submission" date="2023-05" db="EMBL/GenBank/DDBJ databases">
        <title>Actinoplanes sp. NEAU-A12 genome sequencing.</title>
        <authorList>
            <person name="Wang Z.-S."/>
        </authorList>
    </citation>
    <scope>NUCLEOTIDE SEQUENCE [LARGE SCALE GENOMIC DNA]</scope>
    <source>
        <strain evidence="3 4">NEAU-A12</strain>
    </source>
</reference>
<comment type="caution">
    <text evidence="3">The sequence shown here is derived from an EMBL/GenBank/DDBJ whole genome shotgun (WGS) entry which is preliminary data.</text>
</comment>
<dbReference type="Proteomes" id="UP001241758">
    <property type="component" value="Unassembled WGS sequence"/>
</dbReference>
<dbReference type="Gene3D" id="2.30.110.10">
    <property type="entry name" value="Electron Transport, Fmn-binding Protein, Chain A"/>
    <property type="match status" value="1"/>
</dbReference>
<dbReference type="Pfam" id="PF04075">
    <property type="entry name" value="F420H2_quin_red"/>
    <property type="match status" value="1"/>
</dbReference>
<proteinExistence type="inferred from homology"/>
<evidence type="ECO:0000313" key="4">
    <source>
        <dbReference type="Proteomes" id="UP001241758"/>
    </source>
</evidence>
<sequence length="153" mass="17165">MSGKQVSAKVPPRWFIRTAWVVHRGLYKGTGGRFGLRRPKDTQWGMFRLTTTGRRSGQERGVILAYLEDGPNLFTLAMNGWGEGEPAWWLNLQAHPDAHAQLPGGSRRVRGRAAEGAERDRLWAKWRTTSPDLDDFAALRSSPTTVVVLEPRA</sequence>
<dbReference type="PANTHER" id="PTHR39428">
    <property type="entry name" value="F420H(2)-DEPENDENT QUINONE REDUCTASE RV1261C"/>
    <property type="match status" value="1"/>
</dbReference>
<dbReference type="InterPro" id="IPR012349">
    <property type="entry name" value="Split_barrel_FMN-bd"/>
</dbReference>
<evidence type="ECO:0000256" key="1">
    <source>
        <dbReference type="ARBA" id="ARBA00008710"/>
    </source>
</evidence>
<keyword evidence="4" id="KW-1185">Reference proteome</keyword>
<gene>
    <name evidence="3" type="ORF">QLQ12_34095</name>
</gene>
<dbReference type="EMBL" id="JASCTH010000027">
    <property type="protein sequence ID" value="MDI6103657.1"/>
    <property type="molecule type" value="Genomic_DNA"/>
</dbReference>
<name>A0ABT6WV82_9ACTN</name>
<dbReference type="InterPro" id="IPR004378">
    <property type="entry name" value="F420H2_quin_Rdtase"/>
</dbReference>
<comment type="catalytic activity">
    <reaction evidence="2">
        <text>oxidized coenzyme F420-(gamma-L-Glu)(n) + a quinol + H(+) = reduced coenzyme F420-(gamma-L-Glu)(n) + a quinone</text>
        <dbReference type="Rhea" id="RHEA:39663"/>
        <dbReference type="Rhea" id="RHEA-COMP:12939"/>
        <dbReference type="Rhea" id="RHEA-COMP:14378"/>
        <dbReference type="ChEBI" id="CHEBI:15378"/>
        <dbReference type="ChEBI" id="CHEBI:24646"/>
        <dbReference type="ChEBI" id="CHEBI:132124"/>
        <dbReference type="ChEBI" id="CHEBI:133980"/>
        <dbReference type="ChEBI" id="CHEBI:139511"/>
    </reaction>
</comment>
<dbReference type="PANTHER" id="PTHR39428:SF1">
    <property type="entry name" value="F420H(2)-DEPENDENT QUINONE REDUCTASE RV1261C"/>
    <property type="match status" value="1"/>
</dbReference>